<reference evidence="2 3" key="2">
    <citation type="submission" date="2018-06" db="EMBL/GenBank/DDBJ databases">
        <title>Metagenomic assembly of (sub)arctic Cyanobacteria and their associated microbiome from non-axenic cultures.</title>
        <authorList>
            <person name="Baurain D."/>
        </authorList>
    </citation>
    <scope>NUCLEOTIDE SEQUENCE [LARGE SCALE GENOMIC DNA]</scope>
    <source>
        <strain evidence="2">ULC066bin1</strain>
    </source>
</reference>
<comment type="caution">
    <text evidence="2">The sequence shown here is derived from an EMBL/GenBank/DDBJ whole genome shotgun (WGS) entry which is preliminary data.</text>
</comment>
<protein>
    <submittedName>
        <fullName evidence="2">ABC transporter</fullName>
    </submittedName>
</protein>
<evidence type="ECO:0000313" key="3">
    <source>
        <dbReference type="Proteomes" id="UP000249467"/>
    </source>
</evidence>
<organism evidence="2 3">
    <name type="scientific">Pseudanabaena frigida</name>
    <dbReference type="NCBI Taxonomy" id="945775"/>
    <lineage>
        <taxon>Bacteria</taxon>
        <taxon>Bacillati</taxon>
        <taxon>Cyanobacteriota</taxon>
        <taxon>Cyanophyceae</taxon>
        <taxon>Pseudanabaenales</taxon>
        <taxon>Pseudanabaenaceae</taxon>
        <taxon>Pseudanabaena</taxon>
    </lineage>
</organism>
<feature type="domain" description="NIL" evidence="1">
    <location>
        <begin position="8"/>
        <end position="81"/>
    </location>
</feature>
<dbReference type="Pfam" id="PF09383">
    <property type="entry name" value="NIL"/>
    <property type="match status" value="1"/>
</dbReference>
<name>A0A2W4W7Y2_9CYAN</name>
<proteinExistence type="predicted"/>
<gene>
    <name evidence="2" type="ORF">DCF19_11670</name>
</gene>
<dbReference type="InterPro" id="IPR045865">
    <property type="entry name" value="ACT-like_dom_sf"/>
</dbReference>
<dbReference type="Proteomes" id="UP000249467">
    <property type="component" value="Unassembled WGS sequence"/>
</dbReference>
<dbReference type="AlphaFoldDB" id="A0A2W4W7Y2"/>
<evidence type="ECO:0000259" key="1">
    <source>
        <dbReference type="SMART" id="SM00930"/>
    </source>
</evidence>
<dbReference type="EMBL" id="QBML01000014">
    <property type="protein sequence ID" value="PZO40550.1"/>
    <property type="molecule type" value="Genomic_DNA"/>
</dbReference>
<dbReference type="SMART" id="SM00930">
    <property type="entry name" value="NIL"/>
    <property type="match status" value="1"/>
</dbReference>
<accession>A0A2W4W7Y2</accession>
<dbReference type="SUPFAM" id="SSF55021">
    <property type="entry name" value="ACT-like"/>
    <property type="match status" value="1"/>
</dbReference>
<reference evidence="2 3" key="1">
    <citation type="submission" date="2018-04" db="EMBL/GenBank/DDBJ databases">
        <authorList>
            <person name="Go L.Y."/>
            <person name="Mitchell J.A."/>
        </authorList>
    </citation>
    <scope>NUCLEOTIDE SEQUENCE [LARGE SCALE GENOMIC DNA]</scope>
    <source>
        <strain evidence="2">ULC066bin1</strain>
    </source>
</reference>
<dbReference type="InterPro" id="IPR018449">
    <property type="entry name" value="NIL_domain"/>
</dbReference>
<dbReference type="Gene3D" id="3.30.70.260">
    <property type="match status" value="1"/>
</dbReference>
<sequence length="89" mass="9768">MTIDTRPVIKDIRLRIPEDLHGEPVISQLTSHCGVIVNIVSATLGVNAGSGWFHLSLKGTVAQIQTAIAYLNDLDIELWEDRNDSNTSL</sequence>
<evidence type="ECO:0000313" key="2">
    <source>
        <dbReference type="EMBL" id="PZO40550.1"/>
    </source>
</evidence>